<dbReference type="Pfam" id="PF00005">
    <property type="entry name" value="ABC_tran"/>
    <property type="match status" value="1"/>
</dbReference>
<proteinExistence type="predicted"/>
<dbReference type="SMART" id="SM00382">
    <property type="entry name" value="AAA"/>
    <property type="match status" value="1"/>
</dbReference>
<dbReference type="InterPro" id="IPR015854">
    <property type="entry name" value="ABC_transpr_LolD-like"/>
</dbReference>
<dbReference type="InterPro" id="IPR003593">
    <property type="entry name" value="AAA+_ATPase"/>
</dbReference>
<evidence type="ECO:0000256" key="1">
    <source>
        <dbReference type="ARBA" id="ARBA00022741"/>
    </source>
</evidence>
<evidence type="ECO:0000259" key="3">
    <source>
        <dbReference type="PROSITE" id="PS50893"/>
    </source>
</evidence>
<protein>
    <submittedName>
        <fullName evidence="4">Carnitine transport ATP-binding protein OpuCA</fullName>
        <ecNumber evidence="4">3.6.3.32</ecNumber>
    </submittedName>
</protein>
<organism evidence="4 5">
    <name type="scientific">Granulosicoccus antarcticus IMCC3135</name>
    <dbReference type="NCBI Taxonomy" id="1192854"/>
    <lineage>
        <taxon>Bacteria</taxon>
        <taxon>Pseudomonadati</taxon>
        <taxon>Pseudomonadota</taxon>
        <taxon>Gammaproteobacteria</taxon>
        <taxon>Chromatiales</taxon>
        <taxon>Granulosicoccaceae</taxon>
        <taxon>Granulosicoccus</taxon>
    </lineage>
</organism>
<dbReference type="AlphaFoldDB" id="A0A2Z2NT90"/>
<keyword evidence="2 4" id="KW-0067">ATP-binding</keyword>
<sequence>MSLRLGQVGVTYNDGTPALDDICLTIDRQEQVALIGPSGSGKSSLLRIMSMALAPSTGSVALDEQDPWQQKTARLQRMRGKIHLCPQSAPLPARQRVALAVLSGLLPTRSLAFALRSLMFPARADVELAHGFLSSLDVEQHLWRPVETLSGGQKQRVAIARAMACEAEYLFVDEPLSALDPSSSELCLSTLLNHVTQNSQSIVCSLHQVELARSHLSRIIGLRQGRVLFDLPAEDVDEPMIESLYRGYESELRD</sequence>
<dbReference type="GO" id="GO:0005524">
    <property type="term" value="F:ATP binding"/>
    <property type="evidence" value="ECO:0007669"/>
    <property type="project" value="UniProtKB-KW"/>
</dbReference>
<dbReference type="RefSeq" id="WP_088919710.1">
    <property type="nucleotide sequence ID" value="NZ_CP018632.1"/>
</dbReference>
<dbReference type="PROSITE" id="PS50893">
    <property type="entry name" value="ABC_TRANSPORTER_2"/>
    <property type="match status" value="1"/>
</dbReference>
<keyword evidence="5" id="KW-1185">Reference proteome</keyword>
<evidence type="ECO:0000313" key="4">
    <source>
        <dbReference type="EMBL" id="ASJ74716.1"/>
    </source>
</evidence>
<dbReference type="GO" id="GO:0022857">
    <property type="term" value="F:transmembrane transporter activity"/>
    <property type="evidence" value="ECO:0007669"/>
    <property type="project" value="TreeGrafter"/>
</dbReference>
<dbReference type="EMBL" id="CP018632">
    <property type="protein sequence ID" value="ASJ74716.1"/>
    <property type="molecule type" value="Genomic_DNA"/>
</dbReference>
<reference evidence="4 5" key="1">
    <citation type="submission" date="2016-12" db="EMBL/GenBank/DDBJ databases">
        <authorList>
            <person name="Song W.-J."/>
            <person name="Kurnit D.M."/>
        </authorList>
    </citation>
    <scope>NUCLEOTIDE SEQUENCE [LARGE SCALE GENOMIC DNA]</scope>
    <source>
        <strain evidence="4 5">IMCC3135</strain>
    </source>
</reference>
<dbReference type="InterPro" id="IPR017871">
    <property type="entry name" value="ABC_transporter-like_CS"/>
</dbReference>
<accession>A0A2Z2NT90</accession>
<dbReference type="InterPro" id="IPR027417">
    <property type="entry name" value="P-loop_NTPase"/>
</dbReference>
<dbReference type="SUPFAM" id="SSF52540">
    <property type="entry name" value="P-loop containing nucleoside triphosphate hydrolases"/>
    <property type="match status" value="1"/>
</dbReference>
<name>A0A2Z2NT90_9GAMM</name>
<dbReference type="KEGG" id="gai:IMCC3135_23235"/>
<feature type="domain" description="ABC transporter" evidence="3">
    <location>
        <begin position="3"/>
        <end position="249"/>
    </location>
</feature>
<dbReference type="Gene3D" id="3.40.50.300">
    <property type="entry name" value="P-loop containing nucleotide triphosphate hydrolases"/>
    <property type="match status" value="1"/>
</dbReference>
<dbReference type="GO" id="GO:0005886">
    <property type="term" value="C:plasma membrane"/>
    <property type="evidence" value="ECO:0007669"/>
    <property type="project" value="TreeGrafter"/>
</dbReference>
<dbReference type="Proteomes" id="UP000250079">
    <property type="component" value="Chromosome"/>
</dbReference>
<dbReference type="PANTHER" id="PTHR24220">
    <property type="entry name" value="IMPORT ATP-BINDING PROTEIN"/>
    <property type="match status" value="1"/>
</dbReference>
<dbReference type="OrthoDB" id="9802264at2"/>
<dbReference type="InterPro" id="IPR003439">
    <property type="entry name" value="ABC_transporter-like_ATP-bd"/>
</dbReference>
<dbReference type="GO" id="GO:0016887">
    <property type="term" value="F:ATP hydrolysis activity"/>
    <property type="evidence" value="ECO:0007669"/>
    <property type="project" value="InterPro"/>
</dbReference>
<dbReference type="PROSITE" id="PS00211">
    <property type="entry name" value="ABC_TRANSPORTER_1"/>
    <property type="match status" value="1"/>
</dbReference>
<keyword evidence="4" id="KW-0378">Hydrolase</keyword>
<evidence type="ECO:0000256" key="2">
    <source>
        <dbReference type="ARBA" id="ARBA00022840"/>
    </source>
</evidence>
<evidence type="ECO:0000313" key="5">
    <source>
        <dbReference type="Proteomes" id="UP000250079"/>
    </source>
</evidence>
<dbReference type="EC" id="3.6.3.32" evidence="4"/>
<gene>
    <name evidence="4" type="primary">opuCA</name>
    <name evidence="4" type="ORF">IMCC3135_23235</name>
</gene>
<keyword evidence="1" id="KW-0547">Nucleotide-binding</keyword>